<dbReference type="SUPFAM" id="SSF52540">
    <property type="entry name" value="P-loop containing nucleoside triphosphate hydrolases"/>
    <property type="match status" value="1"/>
</dbReference>
<evidence type="ECO:0000256" key="3">
    <source>
        <dbReference type="ARBA" id="ARBA00022741"/>
    </source>
</evidence>
<dbReference type="GO" id="GO:0005524">
    <property type="term" value="F:ATP binding"/>
    <property type="evidence" value="ECO:0007669"/>
    <property type="project" value="UniProtKB-KW"/>
</dbReference>
<feature type="transmembrane region" description="Helical" evidence="8">
    <location>
        <begin position="294"/>
        <end position="316"/>
    </location>
</feature>
<dbReference type="PROSITE" id="PS50929">
    <property type="entry name" value="ABC_TM1F"/>
    <property type="match status" value="1"/>
</dbReference>
<dbReference type="InterPro" id="IPR027417">
    <property type="entry name" value="P-loop_NTPase"/>
</dbReference>
<dbReference type="EMBL" id="JBEQNB010000005">
    <property type="protein sequence ID" value="MES0834285.1"/>
    <property type="molecule type" value="Genomic_DNA"/>
</dbReference>
<comment type="caution">
    <text evidence="11">The sequence shown here is derived from an EMBL/GenBank/DDBJ whole genome shotgun (WGS) entry which is preliminary data.</text>
</comment>
<feature type="transmembrane region" description="Helical" evidence="8">
    <location>
        <begin position="66"/>
        <end position="94"/>
    </location>
</feature>
<dbReference type="PROSITE" id="PS00211">
    <property type="entry name" value="ABC_TRANSPORTER_1"/>
    <property type="match status" value="1"/>
</dbReference>
<feature type="transmembrane region" description="Helical" evidence="8">
    <location>
        <begin position="174"/>
        <end position="193"/>
    </location>
</feature>
<dbReference type="InterPro" id="IPR011527">
    <property type="entry name" value="ABC1_TM_dom"/>
</dbReference>
<evidence type="ECO:0000256" key="5">
    <source>
        <dbReference type="ARBA" id="ARBA00022989"/>
    </source>
</evidence>
<feature type="domain" description="ABC transmembrane type-1" evidence="10">
    <location>
        <begin position="35"/>
        <end position="320"/>
    </location>
</feature>
<dbReference type="InterPro" id="IPR036640">
    <property type="entry name" value="ABC1_TM_sf"/>
</dbReference>
<dbReference type="InterPro" id="IPR039421">
    <property type="entry name" value="Type_1_exporter"/>
</dbReference>
<evidence type="ECO:0000256" key="8">
    <source>
        <dbReference type="SAM" id="Phobius"/>
    </source>
</evidence>
<name>A0ABV1ZUK4_9ACTN</name>
<dbReference type="PANTHER" id="PTHR24221:SF654">
    <property type="entry name" value="ATP-BINDING CASSETTE SUB-FAMILY B MEMBER 6"/>
    <property type="match status" value="1"/>
</dbReference>
<dbReference type="Proteomes" id="UP001432401">
    <property type="component" value="Unassembled WGS sequence"/>
</dbReference>
<dbReference type="Pfam" id="PF00005">
    <property type="entry name" value="ABC_tran"/>
    <property type="match status" value="1"/>
</dbReference>
<dbReference type="SMART" id="SM00382">
    <property type="entry name" value="AAA"/>
    <property type="match status" value="1"/>
</dbReference>
<dbReference type="InterPro" id="IPR003439">
    <property type="entry name" value="ABC_transporter-like_ATP-bd"/>
</dbReference>
<keyword evidence="3" id="KW-0547">Nucleotide-binding</keyword>
<dbReference type="InterPro" id="IPR017871">
    <property type="entry name" value="ABC_transporter-like_CS"/>
</dbReference>
<keyword evidence="5 8" id="KW-1133">Transmembrane helix</keyword>
<dbReference type="InterPro" id="IPR003593">
    <property type="entry name" value="AAA+_ATPase"/>
</dbReference>
<evidence type="ECO:0000256" key="2">
    <source>
        <dbReference type="ARBA" id="ARBA00022692"/>
    </source>
</evidence>
<keyword evidence="6 8" id="KW-0472">Membrane</keyword>
<reference evidence="11 12" key="1">
    <citation type="submission" date="2024-06" db="EMBL/GenBank/DDBJ databases">
        <authorList>
            <person name="Bataeva Y.V."/>
            <person name="Grigorian L.N."/>
            <person name="Solomentsev V.I."/>
        </authorList>
    </citation>
    <scope>NUCLEOTIDE SEQUENCE [LARGE SCALE GENOMIC DNA]</scope>
    <source>
        <strain evidence="12">SCPM-O-B-12605 (RCAM04882)</strain>
    </source>
</reference>
<feature type="region of interest" description="Disordered" evidence="7">
    <location>
        <begin position="605"/>
        <end position="624"/>
    </location>
</feature>
<gene>
    <name evidence="11" type="ORF">ABUK86_10870</name>
</gene>
<evidence type="ECO:0000256" key="6">
    <source>
        <dbReference type="ARBA" id="ARBA00023136"/>
    </source>
</evidence>
<feature type="transmembrane region" description="Helical" evidence="8">
    <location>
        <begin position="147"/>
        <end position="168"/>
    </location>
</feature>
<evidence type="ECO:0000259" key="9">
    <source>
        <dbReference type="PROSITE" id="PS50893"/>
    </source>
</evidence>
<dbReference type="RefSeq" id="WP_352983414.1">
    <property type="nucleotide sequence ID" value="NZ_JBEQNA010000004.1"/>
</dbReference>
<proteinExistence type="predicted"/>
<organism evidence="11 12">
    <name type="scientific">Nocardiopsis tropica</name>
    <dbReference type="NCBI Taxonomy" id="109330"/>
    <lineage>
        <taxon>Bacteria</taxon>
        <taxon>Bacillati</taxon>
        <taxon>Actinomycetota</taxon>
        <taxon>Actinomycetes</taxon>
        <taxon>Streptosporangiales</taxon>
        <taxon>Nocardiopsidaceae</taxon>
        <taxon>Nocardiopsis</taxon>
    </lineage>
</organism>
<evidence type="ECO:0000256" key="1">
    <source>
        <dbReference type="ARBA" id="ARBA00004651"/>
    </source>
</evidence>
<feature type="transmembrane region" description="Helical" evidence="8">
    <location>
        <begin position="32"/>
        <end position="54"/>
    </location>
</feature>
<dbReference type="Gene3D" id="1.20.1560.10">
    <property type="entry name" value="ABC transporter type 1, transmembrane domain"/>
    <property type="match status" value="1"/>
</dbReference>
<evidence type="ECO:0000259" key="10">
    <source>
        <dbReference type="PROSITE" id="PS50929"/>
    </source>
</evidence>
<dbReference type="PROSITE" id="PS50893">
    <property type="entry name" value="ABC_TRANSPORTER_2"/>
    <property type="match status" value="1"/>
</dbReference>
<evidence type="ECO:0000256" key="7">
    <source>
        <dbReference type="SAM" id="MobiDB-lite"/>
    </source>
</evidence>
<keyword evidence="4 11" id="KW-0067">ATP-binding</keyword>
<keyword evidence="12" id="KW-1185">Reference proteome</keyword>
<keyword evidence="2 8" id="KW-0812">Transmembrane</keyword>
<protein>
    <submittedName>
        <fullName evidence="11">ABC transporter ATP-binding protein</fullName>
    </submittedName>
</protein>
<dbReference type="PANTHER" id="PTHR24221">
    <property type="entry name" value="ATP-BINDING CASSETTE SUB-FAMILY B"/>
    <property type="match status" value="1"/>
</dbReference>
<evidence type="ECO:0000256" key="4">
    <source>
        <dbReference type="ARBA" id="ARBA00022840"/>
    </source>
</evidence>
<feature type="domain" description="ABC transporter" evidence="9">
    <location>
        <begin position="352"/>
        <end position="599"/>
    </location>
</feature>
<comment type="subcellular location">
    <subcellularLocation>
        <location evidence="1">Cell membrane</location>
        <topology evidence="1">Multi-pass membrane protein</topology>
    </subcellularLocation>
</comment>
<evidence type="ECO:0000313" key="12">
    <source>
        <dbReference type="Proteomes" id="UP001432401"/>
    </source>
</evidence>
<accession>A0ABV1ZUK4</accession>
<evidence type="ECO:0000313" key="11">
    <source>
        <dbReference type="EMBL" id="MES0834285.1"/>
    </source>
</evidence>
<dbReference type="Gene3D" id="3.40.50.300">
    <property type="entry name" value="P-loop containing nucleotide triphosphate hydrolases"/>
    <property type="match status" value="1"/>
</dbReference>
<dbReference type="SUPFAM" id="SSF90123">
    <property type="entry name" value="ABC transporter transmembrane region"/>
    <property type="match status" value="1"/>
</dbReference>
<sequence length="624" mass="67035">MEDTHGRHGNGRRQVAAGLPPAVRLVWGAGRWWALGLTALAVTAGAVPVANAWLMRTVLNDLAVGAAPAAVLAAAAALAVLGIATAVTTALQVYAEDELGRRVGLHADDRLFTAVNRLPGLGQFEDPAFLDRLRLAADNGGQTPVQVLQAALGLVAGLVTVLGFVGSLVVIHPVLAGVVLLGTLPALWGQLGLSRRRAAMIWRLGPVERRELFYRDLMSSAEAAKEIRLFGLGDMLRGRMLTERRRANDENRRMDRRDMSVQVAAGLLSALISGGGLVWVVLRADAGSGAVGDVALYIAAVGAVQQGMAGMISLLAQAHQRLLLFTHYRDVVAVEPDLAAGTGGVGPLTGRIELRDVWFRYTPDQPWVLRGVDLDIPAGTALGLVGLNGSGKSTLVKLLCRFYDPDRGTIAWDGTDIRDVDPAVLRERIGAVFQDYMTYDMTAAENIGLGDRSRAGDRAAIEAAARRAGVHDAVAALPHGYDTLITRIFYQGDGSEQGVDLSGGQQQRIAIARALLREERDLLILDEPSAGLDAEAEYELHTRLREQRRGRTSLLVSHRLGALRDADRIVVLDGGTIAESGTHGELMAADGVYARLFSIQAEGYRRDEGDREDERRRRDEEAPC</sequence>
<feature type="transmembrane region" description="Helical" evidence="8">
    <location>
        <begin position="261"/>
        <end position="282"/>
    </location>
</feature>